<feature type="transmembrane region" description="Helical" evidence="1">
    <location>
        <begin position="133"/>
        <end position="151"/>
    </location>
</feature>
<dbReference type="Proteomes" id="UP001458415">
    <property type="component" value="Unassembled WGS sequence"/>
</dbReference>
<feature type="transmembrane region" description="Helical" evidence="1">
    <location>
        <begin position="163"/>
        <end position="187"/>
    </location>
</feature>
<name>A0ABV1WCP6_9ACTN</name>
<feature type="transmembrane region" description="Helical" evidence="1">
    <location>
        <begin position="102"/>
        <end position="121"/>
    </location>
</feature>
<evidence type="ECO:0000313" key="3">
    <source>
        <dbReference type="Proteomes" id="UP001458415"/>
    </source>
</evidence>
<dbReference type="EMBL" id="JBEPCU010000899">
    <property type="protein sequence ID" value="MER6981956.1"/>
    <property type="molecule type" value="Genomic_DNA"/>
</dbReference>
<dbReference type="PANTHER" id="PTHR40761">
    <property type="entry name" value="CONSERVED INTEGRAL MEMBRANE ALANINE VALINE AND LEUCINE RICH PROTEIN-RELATED"/>
    <property type="match status" value="1"/>
</dbReference>
<accession>A0ABV1WCP6</accession>
<reference evidence="2 3" key="1">
    <citation type="submission" date="2024-06" db="EMBL/GenBank/DDBJ databases">
        <title>The Natural Products Discovery Center: Release of the First 8490 Sequenced Strains for Exploring Actinobacteria Biosynthetic Diversity.</title>
        <authorList>
            <person name="Kalkreuter E."/>
            <person name="Kautsar S.A."/>
            <person name="Yang D."/>
            <person name="Bader C.D."/>
            <person name="Teijaro C.N."/>
            <person name="Fluegel L."/>
            <person name="Davis C.M."/>
            <person name="Simpson J.R."/>
            <person name="Lauterbach L."/>
            <person name="Steele A.D."/>
            <person name="Gui C."/>
            <person name="Meng S."/>
            <person name="Li G."/>
            <person name="Viehrig K."/>
            <person name="Ye F."/>
            <person name="Su P."/>
            <person name="Kiefer A.F."/>
            <person name="Nichols A."/>
            <person name="Cepeda A.J."/>
            <person name="Yan W."/>
            <person name="Fan B."/>
            <person name="Jiang Y."/>
            <person name="Adhikari A."/>
            <person name="Zheng C.-J."/>
            <person name="Schuster L."/>
            <person name="Cowan T.M."/>
            <person name="Smanski M.J."/>
            <person name="Chevrette M.G."/>
            <person name="De Carvalho L.P.S."/>
            <person name="Shen B."/>
        </authorList>
    </citation>
    <scope>NUCLEOTIDE SEQUENCE [LARGE SCALE GENOMIC DNA]</scope>
    <source>
        <strain evidence="2 3">NPDC000634</strain>
    </source>
</reference>
<comment type="caution">
    <text evidence="2">The sequence shown here is derived from an EMBL/GenBank/DDBJ whole genome shotgun (WGS) entry which is preliminary data.</text>
</comment>
<dbReference type="RefSeq" id="WP_086725271.1">
    <property type="nucleotide sequence ID" value="NZ_MUBM01000086.1"/>
</dbReference>
<keyword evidence="1" id="KW-0472">Membrane</keyword>
<keyword evidence="3" id="KW-1185">Reference proteome</keyword>
<evidence type="ECO:0000313" key="2">
    <source>
        <dbReference type="EMBL" id="MER6981956.1"/>
    </source>
</evidence>
<organism evidence="2 3">
    <name type="scientific">Streptomyces carpinensis</name>
    <dbReference type="NCBI Taxonomy" id="66369"/>
    <lineage>
        <taxon>Bacteria</taxon>
        <taxon>Bacillati</taxon>
        <taxon>Actinomycetota</taxon>
        <taxon>Actinomycetes</taxon>
        <taxon>Kitasatosporales</taxon>
        <taxon>Streptomycetaceae</taxon>
        <taxon>Streptomyces</taxon>
    </lineage>
</organism>
<gene>
    <name evidence="2" type="ORF">ABT317_34545</name>
</gene>
<feature type="transmembrane region" description="Helical" evidence="1">
    <location>
        <begin position="74"/>
        <end position="95"/>
    </location>
</feature>
<keyword evidence="1" id="KW-0812">Transmembrane</keyword>
<dbReference type="NCBIfam" id="NF038012">
    <property type="entry name" value="DMT_1"/>
    <property type="match status" value="1"/>
</dbReference>
<proteinExistence type="predicted"/>
<protein>
    <submittedName>
        <fullName evidence="2">DMT family transporter</fullName>
    </submittedName>
</protein>
<feature type="transmembrane region" description="Helical" evidence="1">
    <location>
        <begin position="254"/>
        <end position="274"/>
    </location>
</feature>
<keyword evidence="1" id="KW-1133">Transmembrane helix</keyword>
<evidence type="ECO:0000256" key="1">
    <source>
        <dbReference type="SAM" id="Phobius"/>
    </source>
</evidence>
<feature type="transmembrane region" description="Helical" evidence="1">
    <location>
        <begin position="230"/>
        <end position="248"/>
    </location>
</feature>
<sequence>MVLSLILAVLAACSNALGTVLQRRAALTVPATMSLRVGLLLDLLRTPVWLAGIVGVTASAILQALALASGSLAAVQPVFILELPLALMIGGAVFHVHRSRKAWYSVACIAVGLTLFLLSLAPSGGRDEVPGLLWVPTLLVVGGIGAALVLAGTRRPLGMTRAACLAAGAALGNALTAALMKSAMGILGDRGLQAFLLAWQTYGFAVIGGTSLFLLGTAMQAGPLIASQPALTLTDATAGVLLGVTIYGEEPRTGMWLLSALVGFALLTYGIFALSRTRCLANCLHADEERPEPAEHAPAR</sequence>
<feature type="transmembrane region" description="Helical" evidence="1">
    <location>
        <begin position="49"/>
        <end position="68"/>
    </location>
</feature>
<dbReference type="PANTHER" id="PTHR40761:SF1">
    <property type="entry name" value="CONSERVED INTEGRAL MEMBRANE ALANINE VALINE AND LEUCINE RICH PROTEIN-RELATED"/>
    <property type="match status" value="1"/>
</dbReference>
<feature type="transmembrane region" description="Helical" evidence="1">
    <location>
        <begin position="199"/>
        <end position="218"/>
    </location>
</feature>